<dbReference type="PROSITE" id="PS50885">
    <property type="entry name" value="HAMP"/>
    <property type="match status" value="1"/>
</dbReference>
<keyword evidence="2" id="KW-0997">Cell inner membrane</keyword>
<evidence type="ECO:0000256" key="5">
    <source>
        <dbReference type="PROSITE-ProRule" id="PRU00284"/>
    </source>
</evidence>
<dbReference type="GO" id="GO:0004888">
    <property type="term" value="F:transmembrane signaling receptor activity"/>
    <property type="evidence" value="ECO:0007669"/>
    <property type="project" value="InterPro"/>
</dbReference>
<keyword evidence="2" id="KW-1003">Cell membrane</keyword>
<dbReference type="InterPro" id="IPR000727">
    <property type="entry name" value="T_SNARE_dom"/>
</dbReference>
<dbReference type="PANTHER" id="PTHR32089:SF112">
    <property type="entry name" value="LYSOZYME-LIKE PROTEIN-RELATED"/>
    <property type="match status" value="1"/>
</dbReference>
<dbReference type="InterPro" id="IPR004090">
    <property type="entry name" value="Chemotax_Me-accpt_rcpt"/>
</dbReference>
<dbReference type="AlphaFoldDB" id="A0A161SVK5"/>
<comment type="similarity">
    <text evidence="4">Belongs to the methyl-accepting chemotaxis (MCP) protein family.</text>
</comment>
<dbReference type="GO" id="GO:0007165">
    <property type="term" value="P:signal transduction"/>
    <property type="evidence" value="ECO:0007669"/>
    <property type="project" value="UniProtKB-KW"/>
</dbReference>
<proteinExistence type="inferred from homology"/>
<dbReference type="SMART" id="SM00283">
    <property type="entry name" value="MA"/>
    <property type="match status" value="1"/>
</dbReference>
<sequence>MSLLNLRIRGRLYGGFGALVLFGLASSGFAVWQMNEVGTQVDSLSILSSNTIRASEIASELHAIRGAVLRYSFDQDEAALADADKRLAGLTASLDTVIKSSRSEERRAAYRTIEKDVADVKAQRQALGDAIKQMVAGREVLQEAGDKLSSSLRKLVISTRNTMYGQGSTKLESDTLMVQIANWRFFVSRDEKHIESFKDHVRIAEQQIGEMEKMQMPPTLSALFGTIRSNLKSYAAQFEKAAASLQTADGIFNKSISPIVVKAIGKVETIKSGIQQVQSQTVAATSNRMSTTSMLQQIVAGVATVVGLAIAFLIARGIIGPLSGLTAGMKRLADGDFSVVLPGVARKDEVGDMARAVETFKVRAEEKARAEAEAKLTQEQQAAIQRRNDMIRLADDFEGAVGSIVENVSSASSQLEESAGGLTATAEQSRQLTAMVAAASDEASTNVQAVASSTEEMSSSVNEISRQVQESANIANSAVAQARKTNDRVAELAKAAARIGDVVELINTIAGQTNLLALNATIEAARAGDAGRGFAVVASEVKALAEQTARATGDISHQINGIQAATQESVGAIKEIGDTIGRMSEIASTIASAVEQQGAATQEISRNVQQAAQGTMQVSSNILDVQRGASNTGSASSQVLSAAQSLSGESARLKREVGKFLDSVRAA</sequence>
<dbReference type="GO" id="GO:0005886">
    <property type="term" value="C:plasma membrane"/>
    <property type="evidence" value="ECO:0007669"/>
    <property type="project" value="UniProtKB-SubCell"/>
</dbReference>
<dbReference type="STRING" id="943830.A4A58_00765"/>
<comment type="subcellular location">
    <subcellularLocation>
        <location evidence="1">Cell inner membrane</location>
        <topology evidence="1">Multi-pass membrane protein</topology>
    </subcellularLocation>
</comment>
<evidence type="ECO:0000256" key="6">
    <source>
        <dbReference type="SAM" id="Phobius"/>
    </source>
</evidence>
<dbReference type="Gene3D" id="1.10.287.950">
    <property type="entry name" value="Methyl-accepting chemotaxis protein"/>
    <property type="match status" value="1"/>
</dbReference>
<name>A0A161SVK5_9BRAD</name>
<keyword evidence="6" id="KW-0472">Membrane</keyword>
<feature type="transmembrane region" description="Helical" evidence="6">
    <location>
        <begin position="12"/>
        <end position="32"/>
    </location>
</feature>
<dbReference type="Pfam" id="PF00015">
    <property type="entry name" value="MCPsignal"/>
    <property type="match status" value="1"/>
</dbReference>
<accession>A0A161SVK5</accession>
<reference evidence="10 11" key="1">
    <citation type="submission" date="2016-03" db="EMBL/GenBank/DDBJ databases">
        <title>Microsymbionts genomes from the relict species Vavilovia formosa (Stev.) Fed.</title>
        <authorList>
            <person name="Kopat V."/>
            <person name="Chirak E."/>
            <person name="Kimeklis A."/>
            <person name="Andronov E."/>
        </authorList>
    </citation>
    <scope>NUCLEOTIDE SEQUENCE [LARGE SCALE GENOMIC DNA]</scope>
    <source>
        <strain evidence="10 11">Vaf07</strain>
    </source>
</reference>
<feature type="domain" description="Methyl-accepting transducer" evidence="7">
    <location>
        <begin position="404"/>
        <end position="647"/>
    </location>
</feature>
<organism evidence="10 11">
    <name type="scientific">Tardiphaga robiniae</name>
    <dbReference type="NCBI Taxonomy" id="943830"/>
    <lineage>
        <taxon>Bacteria</taxon>
        <taxon>Pseudomonadati</taxon>
        <taxon>Pseudomonadota</taxon>
        <taxon>Alphaproteobacteria</taxon>
        <taxon>Hyphomicrobiales</taxon>
        <taxon>Nitrobacteraceae</taxon>
        <taxon>Tardiphaga</taxon>
    </lineage>
</organism>
<feature type="domain" description="HAMP" evidence="9">
    <location>
        <begin position="316"/>
        <end position="369"/>
    </location>
</feature>
<dbReference type="SMART" id="SM01358">
    <property type="entry name" value="HBM"/>
    <property type="match status" value="1"/>
</dbReference>
<dbReference type="CDD" id="cd06225">
    <property type="entry name" value="HAMP"/>
    <property type="match status" value="1"/>
</dbReference>
<dbReference type="SUPFAM" id="SSF58104">
    <property type="entry name" value="Methyl-accepting chemotaxis protein (MCP) signaling domain"/>
    <property type="match status" value="1"/>
</dbReference>
<dbReference type="InterPro" id="IPR032255">
    <property type="entry name" value="HBM"/>
</dbReference>
<dbReference type="Gene3D" id="6.10.340.10">
    <property type="match status" value="1"/>
</dbReference>
<evidence type="ECO:0000313" key="10">
    <source>
        <dbReference type="EMBL" id="KZD25862.1"/>
    </source>
</evidence>
<evidence type="ECO:0000259" key="9">
    <source>
        <dbReference type="PROSITE" id="PS50885"/>
    </source>
</evidence>
<evidence type="ECO:0000259" key="8">
    <source>
        <dbReference type="PROSITE" id="PS50192"/>
    </source>
</evidence>
<evidence type="ECO:0000259" key="7">
    <source>
        <dbReference type="PROSITE" id="PS50111"/>
    </source>
</evidence>
<dbReference type="InterPro" id="IPR003660">
    <property type="entry name" value="HAMP_dom"/>
</dbReference>
<evidence type="ECO:0000313" key="11">
    <source>
        <dbReference type="Proteomes" id="UP000076574"/>
    </source>
</evidence>
<evidence type="ECO:0000256" key="1">
    <source>
        <dbReference type="ARBA" id="ARBA00004429"/>
    </source>
</evidence>
<dbReference type="SMART" id="SM00304">
    <property type="entry name" value="HAMP"/>
    <property type="match status" value="1"/>
</dbReference>
<keyword evidence="11" id="KW-1185">Reference proteome</keyword>
<evidence type="ECO:0000256" key="4">
    <source>
        <dbReference type="ARBA" id="ARBA00029447"/>
    </source>
</evidence>
<keyword evidence="6" id="KW-0812">Transmembrane</keyword>
<dbReference type="EMBL" id="LVYV01000001">
    <property type="protein sequence ID" value="KZD25862.1"/>
    <property type="molecule type" value="Genomic_DNA"/>
</dbReference>
<dbReference type="RefSeq" id="WP_068730349.1">
    <property type="nucleotide sequence ID" value="NZ_LVYV01000001.1"/>
</dbReference>
<dbReference type="Proteomes" id="UP000076574">
    <property type="component" value="Unassembled WGS sequence"/>
</dbReference>
<dbReference type="OrthoDB" id="8332525at2"/>
<protein>
    <submittedName>
        <fullName evidence="10">Chemotaxis protein</fullName>
    </submittedName>
</protein>
<dbReference type="PANTHER" id="PTHR32089">
    <property type="entry name" value="METHYL-ACCEPTING CHEMOTAXIS PROTEIN MCPB"/>
    <property type="match status" value="1"/>
</dbReference>
<keyword evidence="3 5" id="KW-0807">Transducer</keyword>
<dbReference type="InterPro" id="IPR004089">
    <property type="entry name" value="MCPsignal_dom"/>
</dbReference>
<gene>
    <name evidence="10" type="ORF">A4A58_00765</name>
</gene>
<evidence type="ECO:0000256" key="3">
    <source>
        <dbReference type="ARBA" id="ARBA00023224"/>
    </source>
</evidence>
<evidence type="ECO:0000256" key="2">
    <source>
        <dbReference type="ARBA" id="ARBA00022519"/>
    </source>
</evidence>
<feature type="transmembrane region" description="Helical" evidence="6">
    <location>
        <begin position="298"/>
        <end position="319"/>
    </location>
</feature>
<dbReference type="PRINTS" id="PR00260">
    <property type="entry name" value="CHEMTRNSDUCR"/>
</dbReference>
<dbReference type="PROSITE" id="PS50111">
    <property type="entry name" value="CHEMOTAXIS_TRANSDUC_2"/>
    <property type="match status" value="1"/>
</dbReference>
<dbReference type="GO" id="GO:0006935">
    <property type="term" value="P:chemotaxis"/>
    <property type="evidence" value="ECO:0007669"/>
    <property type="project" value="InterPro"/>
</dbReference>
<dbReference type="PROSITE" id="PS50192">
    <property type="entry name" value="T_SNARE"/>
    <property type="match status" value="1"/>
</dbReference>
<keyword evidence="6" id="KW-1133">Transmembrane helix</keyword>
<comment type="caution">
    <text evidence="10">The sequence shown here is derived from an EMBL/GenBank/DDBJ whole genome shotgun (WGS) entry which is preliminary data.</text>
</comment>
<feature type="domain" description="T-SNARE coiled-coil homology" evidence="8">
    <location>
        <begin position="563"/>
        <end position="625"/>
    </location>
</feature>
<dbReference type="Pfam" id="PF00672">
    <property type="entry name" value="HAMP"/>
    <property type="match status" value="1"/>
</dbReference>